<comment type="caution">
    <text evidence="2">The sequence shown here is derived from an EMBL/GenBank/DDBJ whole genome shotgun (WGS) entry which is preliminary data.</text>
</comment>
<evidence type="ECO:0000313" key="3">
    <source>
        <dbReference type="Proteomes" id="UP000288052"/>
    </source>
</evidence>
<evidence type="ECO:0000313" key="2">
    <source>
        <dbReference type="EMBL" id="RSX49212.1"/>
    </source>
</evidence>
<feature type="transmembrane region" description="Helical" evidence="1">
    <location>
        <begin position="12"/>
        <end position="31"/>
    </location>
</feature>
<protein>
    <submittedName>
        <fullName evidence="2">Uncharacterized protein</fullName>
    </submittedName>
</protein>
<organism evidence="2 3">
    <name type="scientific">Bifidobacterium castoris</name>
    <dbReference type="NCBI Taxonomy" id="2306972"/>
    <lineage>
        <taxon>Bacteria</taxon>
        <taxon>Bacillati</taxon>
        <taxon>Actinomycetota</taxon>
        <taxon>Actinomycetes</taxon>
        <taxon>Bifidobacteriales</taxon>
        <taxon>Bifidobacteriaceae</taxon>
        <taxon>Bifidobacterium</taxon>
    </lineage>
</organism>
<keyword evidence="1" id="KW-0812">Transmembrane</keyword>
<evidence type="ECO:0000256" key="1">
    <source>
        <dbReference type="SAM" id="Phobius"/>
    </source>
</evidence>
<proteinExistence type="predicted"/>
<dbReference type="AlphaFoldDB" id="A0A430F8R0"/>
<gene>
    <name evidence="2" type="ORF">D2E22_0632</name>
</gene>
<dbReference type="InterPro" id="IPR036890">
    <property type="entry name" value="HATPase_C_sf"/>
</dbReference>
<accession>A0A430F8R0</accession>
<dbReference type="RefSeq" id="WP_126031677.1">
    <property type="nucleotide sequence ID" value="NZ_QXGI01000002.1"/>
</dbReference>
<reference evidence="2 3" key="1">
    <citation type="submission" date="2018-09" db="EMBL/GenBank/DDBJ databases">
        <title>Characterization of the phylogenetic diversity of five novel species belonging to the genus Bifidobacterium.</title>
        <authorList>
            <person name="Lugli G.A."/>
            <person name="Duranti S."/>
            <person name="Milani C."/>
        </authorList>
    </citation>
    <scope>NUCLEOTIDE SEQUENCE [LARGE SCALE GENOMIC DNA]</scope>
    <source>
        <strain evidence="2 3">2020B</strain>
    </source>
</reference>
<dbReference type="Gene3D" id="3.30.565.10">
    <property type="entry name" value="Histidine kinase-like ATPase, C-terminal domain"/>
    <property type="match status" value="1"/>
</dbReference>
<dbReference type="Proteomes" id="UP000288052">
    <property type="component" value="Unassembled WGS sequence"/>
</dbReference>
<feature type="transmembrane region" description="Helical" evidence="1">
    <location>
        <begin position="129"/>
        <end position="148"/>
    </location>
</feature>
<name>A0A430F8R0_9BIFI</name>
<dbReference type="EMBL" id="QXGI01000002">
    <property type="protein sequence ID" value="RSX49212.1"/>
    <property type="molecule type" value="Genomic_DNA"/>
</dbReference>
<keyword evidence="3" id="KW-1185">Reference proteome</keyword>
<feature type="transmembrane region" description="Helical" evidence="1">
    <location>
        <begin position="43"/>
        <end position="73"/>
    </location>
</feature>
<feature type="transmembrane region" description="Helical" evidence="1">
    <location>
        <begin position="85"/>
        <end position="109"/>
    </location>
</feature>
<dbReference type="OrthoDB" id="3233348at2"/>
<keyword evidence="1" id="KW-0472">Membrane</keyword>
<keyword evidence="1" id="KW-1133">Transmembrane helix</keyword>
<sequence>MVAMSKLRRPSPTVVAVMIVALLLTALEWSLLPTHPWVGTLFTLVHCLLLVGTIWSPVACTGLMVALHVVWMFMTHGDAGTTQLWGLWAAFGITAAQSASTLTALLPLICTVSTFCERSVVRDQPVSSSLMIAVTYWAAWMIGELVQITRQRNRSRQRQRQLAQQERLAAQIHDALSAEMSYLMLHMRKDAADPRFDDHARAEFATMAQSASDALCSVRDLVHELAPAHHDGALRAQQRANQSAVLAEEIHRVESRLRNLGFSGSIKLTGDAGGIPVAVFALAHRAVHELGANIMRHGEPAPYDMTLDIAEHVCIDSHNSVRNNGVPASGTGLDSLRQAVEACGGSVICELNGTIWHTRVVVPNNGLRAK</sequence>